<dbReference type="GO" id="GO:0009584">
    <property type="term" value="P:detection of visible light"/>
    <property type="evidence" value="ECO:0007669"/>
    <property type="project" value="InterPro"/>
</dbReference>
<feature type="non-terminal residue" evidence="7">
    <location>
        <position position="390"/>
    </location>
</feature>
<dbReference type="Gene3D" id="3.30.450.40">
    <property type="match status" value="2"/>
</dbReference>
<dbReference type="InterPro" id="IPR003018">
    <property type="entry name" value="GAF"/>
</dbReference>
<organism evidence="7 8">
    <name type="scientific">Zarconia navalis LEGE 11467</name>
    <dbReference type="NCBI Taxonomy" id="1828826"/>
    <lineage>
        <taxon>Bacteria</taxon>
        <taxon>Bacillati</taxon>
        <taxon>Cyanobacteriota</taxon>
        <taxon>Cyanophyceae</taxon>
        <taxon>Oscillatoriophycideae</taxon>
        <taxon>Oscillatoriales</taxon>
        <taxon>Oscillatoriales incertae sedis</taxon>
        <taxon>Zarconia</taxon>
        <taxon>Zarconia navalis</taxon>
    </lineage>
</organism>
<evidence type="ECO:0000256" key="2">
    <source>
        <dbReference type="ARBA" id="ARBA00022606"/>
    </source>
</evidence>
<evidence type="ECO:0000256" key="1">
    <source>
        <dbReference type="ARBA" id="ARBA00022543"/>
    </source>
</evidence>
<reference evidence="7" key="1">
    <citation type="submission" date="2020-10" db="EMBL/GenBank/DDBJ databases">
        <authorList>
            <person name="Castelo-Branco R."/>
            <person name="Eusebio N."/>
            <person name="Adriana R."/>
            <person name="Vieira A."/>
            <person name="Brugerolle De Fraissinette N."/>
            <person name="Rezende De Castro R."/>
            <person name="Schneider M.P."/>
            <person name="Vasconcelos V."/>
            <person name="Leao P.N."/>
        </authorList>
    </citation>
    <scope>NUCLEOTIDE SEQUENCE</scope>
    <source>
        <strain evidence="7">LEGE 11467</strain>
    </source>
</reference>
<evidence type="ECO:0000313" key="7">
    <source>
        <dbReference type="EMBL" id="MBE9040559.1"/>
    </source>
</evidence>
<dbReference type="SMART" id="SM00065">
    <property type="entry name" value="GAF"/>
    <property type="match status" value="1"/>
</dbReference>
<dbReference type="SUPFAM" id="SSF55781">
    <property type="entry name" value="GAF domain-like"/>
    <property type="match status" value="2"/>
</dbReference>
<evidence type="ECO:0000259" key="6">
    <source>
        <dbReference type="PROSITE" id="PS50046"/>
    </source>
</evidence>
<dbReference type="InterPro" id="IPR029016">
    <property type="entry name" value="GAF-like_dom_sf"/>
</dbReference>
<dbReference type="RefSeq" id="WP_264320802.1">
    <property type="nucleotide sequence ID" value="NZ_JADEXN010000096.1"/>
</dbReference>
<feature type="domain" description="Phytochrome chromophore attachment site" evidence="6">
    <location>
        <begin position="30"/>
        <end position="195"/>
    </location>
</feature>
<dbReference type="Pfam" id="PF00360">
    <property type="entry name" value="PHY"/>
    <property type="match status" value="1"/>
</dbReference>
<dbReference type="GO" id="GO:0006355">
    <property type="term" value="P:regulation of DNA-templated transcription"/>
    <property type="evidence" value="ECO:0007669"/>
    <property type="project" value="InterPro"/>
</dbReference>
<feature type="region of interest" description="Disordered" evidence="5">
    <location>
        <begin position="353"/>
        <end position="376"/>
    </location>
</feature>
<evidence type="ECO:0000313" key="8">
    <source>
        <dbReference type="Proteomes" id="UP000621799"/>
    </source>
</evidence>
<dbReference type="Pfam" id="PF01590">
    <property type="entry name" value="GAF"/>
    <property type="match status" value="1"/>
</dbReference>
<comment type="caution">
    <text evidence="7">The sequence shown here is derived from an EMBL/GenBank/DDBJ whole genome shotgun (WGS) entry which is preliminary data.</text>
</comment>
<proteinExistence type="predicted"/>
<evidence type="ECO:0000256" key="5">
    <source>
        <dbReference type="SAM" id="MobiDB-lite"/>
    </source>
</evidence>
<dbReference type="InterPro" id="IPR013515">
    <property type="entry name" value="Phytochrome_cen-reg"/>
</dbReference>
<keyword evidence="8" id="KW-1185">Reference proteome</keyword>
<name>A0A928VW07_9CYAN</name>
<protein>
    <submittedName>
        <fullName evidence="7">GAF domain-containing protein</fullName>
    </submittedName>
</protein>
<keyword evidence="2" id="KW-0716">Sensory transduction</keyword>
<keyword evidence="1" id="KW-0600">Photoreceptor protein</keyword>
<dbReference type="PROSITE" id="PS50046">
    <property type="entry name" value="PHYTOCHROME_2"/>
    <property type="match status" value="1"/>
</dbReference>
<dbReference type="Proteomes" id="UP000621799">
    <property type="component" value="Unassembled WGS sequence"/>
</dbReference>
<sequence>MKESTTAPPKQLEREVLLHRITHRIRQSLELKEILATTALEVRSVLGTDRVMVYRFREDGSGKAIAESIDNDRLPSLLGLSFPADDIPEKAREMFVKLRVRSVVDRTANSIARSSLVGEGREDIDDRSLDPCHREYLEAMGVASSLVVPILVNEEFTPDDRPRRDPLWGLLVSHHSQPREISRADLELVQMVADGVSLAIAQSNLLARARAKSKRDATITQIATLLHAQPTIELSAALEGTVKALNGIGGRLFLGADGHLVCWGEQPKRSRQSQLEEFWSQWDLKLAPEVDRIHAIDDIYIAPYLNPIVPAFLSTSIRGLLVLPLQYRQQHLGYLSVFRSEVETERLWAGRFNPREKQQRPRQSFDTWREKKNAQTQPWMTEDLELATAL</sequence>
<dbReference type="InterPro" id="IPR016132">
    <property type="entry name" value="Phyto_chromo_attachment"/>
</dbReference>
<accession>A0A928VW07</accession>
<dbReference type="EMBL" id="JADEXN010000096">
    <property type="protein sequence ID" value="MBE9040559.1"/>
    <property type="molecule type" value="Genomic_DNA"/>
</dbReference>
<gene>
    <name evidence="7" type="ORF">IQ235_07135</name>
</gene>
<keyword evidence="3" id="KW-0157">Chromophore</keyword>
<dbReference type="GO" id="GO:0009881">
    <property type="term" value="F:photoreceptor activity"/>
    <property type="evidence" value="ECO:0007669"/>
    <property type="project" value="UniProtKB-KW"/>
</dbReference>
<dbReference type="PRINTS" id="PR01033">
    <property type="entry name" value="PHYTOCHROME"/>
</dbReference>
<dbReference type="InterPro" id="IPR001294">
    <property type="entry name" value="Phytochrome"/>
</dbReference>
<dbReference type="AlphaFoldDB" id="A0A928VW07"/>
<evidence type="ECO:0000256" key="3">
    <source>
        <dbReference type="ARBA" id="ARBA00022991"/>
    </source>
</evidence>
<evidence type="ECO:0000256" key="4">
    <source>
        <dbReference type="ARBA" id="ARBA00023170"/>
    </source>
</evidence>
<keyword evidence="4" id="KW-0675">Receptor</keyword>